<dbReference type="InterPro" id="IPR013655">
    <property type="entry name" value="PAS_fold_3"/>
</dbReference>
<dbReference type="OrthoDB" id="7320128at2"/>
<name>A0A178MGN8_9PROT</name>
<dbReference type="EMBL" id="LWQT01000082">
    <property type="protein sequence ID" value="OAN47164.1"/>
    <property type="molecule type" value="Genomic_DNA"/>
</dbReference>
<dbReference type="CDD" id="cd12915">
    <property type="entry name" value="PDC2_DGC_like"/>
    <property type="match status" value="1"/>
</dbReference>
<evidence type="ECO:0000256" key="6">
    <source>
        <dbReference type="SAM" id="Coils"/>
    </source>
</evidence>
<evidence type="ECO:0000256" key="2">
    <source>
        <dbReference type="ARBA" id="ARBA00012438"/>
    </source>
</evidence>
<dbReference type="InterPro" id="IPR054327">
    <property type="entry name" value="His-kinase-like_sensor"/>
</dbReference>
<dbReference type="AlphaFoldDB" id="A0A178MGN8"/>
<comment type="caution">
    <text evidence="10">The sequence shown here is derived from an EMBL/GenBank/DDBJ whole genome shotgun (WGS) entry which is preliminary data.</text>
</comment>
<comment type="catalytic activity">
    <reaction evidence="1">
        <text>ATP + protein L-histidine = ADP + protein N-phospho-L-histidine.</text>
        <dbReference type="EC" id="2.7.13.3"/>
    </reaction>
</comment>
<dbReference type="PANTHER" id="PTHR43304">
    <property type="entry name" value="PHYTOCHROME-LIKE PROTEIN CPH1"/>
    <property type="match status" value="1"/>
</dbReference>
<dbReference type="InterPro" id="IPR005467">
    <property type="entry name" value="His_kinase_dom"/>
</dbReference>
<dbReference type="EC" id="2.7.13.3" evidence="2"/>
<evidence type="ECO:0000259" key="9">
    <source>
        <dbReference type="PROSITE" id="PS50113"/>
    </source>
</evidence>
<dbReference type="Pfam" id="PF08447">
    <property type="entry name" value="PAS_3"/>
    <property type="match status" value="1"/>
</dbReference>
<dbReference type="CDD" id="cd12914">
    <property type="entry name" value="PDC1_DGC_like"/>
    <property type="match status" value="1"/>
</dbReference>
<dbReference type="SUPFAM" id="SSF55785">
    <property type="entry name" value="PYP-like sensor domain (PAS domain)"/>
    <property type="match status" value="1"/>
</dbReference>
<dbReference type="PANTHER" id="PTHR43304:SF1">
    <property type="entry name" value="PAC DOMAIN-CONTAINING PROTEIN"/>
    <property type="match status" value="1"/>
</dbReference>
<keyword evidence="4" id="KW-0808">Transferase</keyword>
<dbReference type="SUPFAM" id="SSF47384">
    <property type="entry name" value="Homodimeric domain of signal transducing histidine kinase"/>
    <property type="match status" value="1"/>
</dbReference>
<feature type="domain" description="PAC" evidence="9">
    <location>
        <begin position="395"/>
        <end position="448"/>
    </location>
</feature>
<dbReference type="CDD" id="cd00082">
    <property type="entry name" value="HisKA"/>
    <property type="match status" value="1"/>
</dbReference>
<dbReference type="InterPro" id="IPR035965">
    <property type="entry name" value="PAS-like_dom_sf"/>
</dbReference>
<dbReference type="Pfam" id="PF02518">
    <property type="entry name" value="HATPase_c"/>
    <property type="match status" value="1"/>
</dbReference>
<dbReference type="InterPro" id="IPR003661">
    <property type="entry name" value="HisK_dim/P_dom"/>
</dbReference>
<dbReference type="PROSITE" id="PS50113">
    <property type="entry name" value="PAC"/>
    <property type="match status" value="1"/>
</dbReference>
<feature type="domain" description="Histidine kinase" evidence="8">
    <location>
        <begin position="466"/>
        <end position="682"/>
    </location>
</feature>
<dbReference type="Pfam" id="PF22588">
    <property type="entry name" value="dCache_1_like"/>
    <property type="match status" value="1"/>
</dbReference>
<keyword evidence="7" id="KW-0812">Transmembrane</keyword>
<evidence type="ECO:0000256" key="5">
    <source>
        <dbReference type="ARBA" id="ARBA00022777"/>
    </source>
</evidence>
<dbReference type="PROSITE" id="PS50109">
    <property type="entry name" value="HIS_KIN"/>
    <property type="match status" value="1"/>
</dbReference>
<protein>
    <recommendedName>
        <fullName evidence="2">histidine kinase</fullName>
        <ecNumber evidence="2">2.7.13.3</ecNumber>
    </recommendedName>
</protein>
<gene>
    <name evidence="10" type="ORF">A6A04_20400</name>
</gene>
<dbReference type="InterPro" id="IPR036890">
    <property type="entry name" value="HATPase_C_sf"/>
</dbReference>
<evidence type="ECO:0000259" key="8">
    <source>
        <dbReference type="PROSITE" id="PS50109"/>
    </source>
</evidence>
<dbReference type="RefSeq" id="WP_068494605.1">
    <property type="nucleotide sequence ID" value="NZ_LWQT01000082.1"/>
</dbReference>
<feature type="transmembrane region" description="Helical" evidence="7">
    <location>
        <begin position="286"/>
        <end position="305"/>
    </location>
</feature>
<evidence type="ECO:0000313" key="10">
    <source>
        <dbReference type="EMBL" id="OAN47164.1"/>
    </source>
</evidence>
<reference evidence="10 11" key="1">
    <citation type="submission" date="2016-04" db="EMBL/GenBank/DDBJ databases">
        <title>Draft genome sequence of freshwater magnetotactic bacteria Magnetospirillum marisnigri SP-1 and Magnetospirillum moscoviense BB-1.</title>
        <authorList>
            <person name="Koziaeva V."/>
            <person name="Dziuba M.V."/>
            <person name="Ivanov T.M."/>
            <person name="Kuznetsov B."/>
            <person name="Grouzdev D.S."/>
        </authorList>
    </citation>
    <scope>NUCLEOTIDE SEQUENCE [LARGE SCALE GENOMIC DNA]</scope>
    <source>
        <strain evidence="10 11">SP-1</strain>
    </source>
</reference>
<evidence type="ECO:0000256" key="7">
    <source>
        <dbReference type="SAM" id="Phobius"/>
    </source>
</evidence>
<evidence type="ECO:0000256" key="4">
    <source>
        <dbReference type="ARBA" id="ARBA00022679"/>
    </source>
</evidence>
<dbReference type="InterPro" id="IPR036097">
    <property type="entry name" value="HisK_dim/P_sf"/>
</dbReference>
<sequence length="687" mass="77322">MLPRWWPLGLWAAVVLAIVLWVHATLSSDHDETMAAAERRVQGMAELAGTHVLNLFDSAHAAVKVAIPIFSRDHDWDRVMTDQDSWRLLRDLGEAQPNIPTMFMADEAGRFRLHAKQFPTPERDLSQREYFRHLKDTPGSEAYVSEPLVGLLMGWNTLILSRRVDYPDGRFAGLIGANIDPKVPFDFFATLGVGPGGIVTLQRTDGTILVRHPRLEGAEGSKVDNRVAFPEIAEGWPSATRITVSPLDGVARITSFKRLDRYGLVVLAATPIDEVLAPWRIHQLRIALVVGIAILVLSILLLLLMRRRRAEITALEQLRTSEANLIQAQQVAKLGYYVYDMVADRWESSAVLDEIFGIDARFERTGVGWLSLVAPSMRWSMAEYLGAIQAGTHDFDREYQILRRSDGALRWVAGVGRLERDESGKPIRLLGTIKDITEQKEVALELQAKAEELTRSNTELEQFAYVASHDLREPLRMVSSYVDLLERRYCDKLDEQAREFIGFARDGAKRMDRLVLDLLEYSRIGRLTRPMEAISLDKAVDRALRALTLKIEEANAEVIRPAEGLPVVWGDGEELSRLFQNLIGNAIKYRDDQRPPKVRLSARRSGTDWDVVVEDNGIGIDPQYFDRIFLIFNRLHRRGEFEGTGIGLAICKKIIEHHGGRISVESVPGKGSSFKVTLRAAPAEMAE</sequence>
<dbReference type="PRINTS" id="PR00344">
    <property type="entry name" value="BCTRLSENSOR"/>
</dbReference>
<dbReference type="InterPro" id="IPR004358">
    <property type="entry name" value="Sig_transdc_His_kin-like_C"/>
</dbReference>
<dbReference type="STRING" id="1285242.A6A04_20400"/>
<keyword evidence="11" id="KW-1185">Reference proteome</keyword>
<dbReference type="GO" id="GO:0000155">
    <property type="term" value="F:phosphorelay sensor kinase activity"/>
    <property type="evidence" value="ECO:0007669"/>
    <property type="project" value="InterPro"/>
</dbReference>
<feature type="coiled-coil region" evidence="6">
    <location>
        <begin position="436"/>
        <end position="463"/>
    </location>
</feature>
<dbReference type="SMART" id="SM00387">
    <property type="entry name" value="HATPase_c"/>
    <property type="match status" value="1"/>
</dbReference>
<dbReference type="Gene3D" id="3.30.450.20">
    <property type="entry name" value="PAS domain"/>
    <property type="match status" value="3"/>
</dbReference>
<evidence type="ECO:0000256" key="3">
    <source>
        <dbReference type="ARBA" id="ARBA00022553"/>
    </source>
</evidence>
<dbReference type="Gene3D" id="1.10.287.130">
    <property type="match status" value="1"/>
</dbReference>
<dbReference type="InterPro" id="IPR003594">
    <property type="entry name" value="HATPase_dom"/>
</dbReference>
<dbReference type="InterPro" id="IPR052162">
    <property type="entry name" value="Sensor_kinase/Photoreceptor"/>
</dbReference>
<dbReference type="InterPro" id="IPR000014">
    <property type="entry name" value="PAS"/>
</dbReference>
<dbReference type="InterPro" id="IPR001610">
    <property type="entry name" value="PAC"/>
</dbReference>
<keyword evidence="7" id="KW-1133">Transmembrane helix</keyword>
<keyword evidence="5" id="KW-0418">Kinase</keyword>
<dbReference type="SMART" id="SM00086">
    <property type="entry name" value="PAC"/>
    <property type="match status" value="1"/>
</dbReference>
<proteinExistence type="predicted"/>
<dbReference type="SUPFAM" id="SSF55874">
    <property type="entry name" value="ATPase domain of HSP90 chaperone/DNA topoisomerase II/histidine kinase"/>
    <property type="match status" value="1"/>
</dbReference>
<keyword evidence="7" id="KW-0472">Membrane</keyword>
<dbReference type="NCBIfam" id="TIGR00229">
    <property type="entry name" value="sensory_box"/>
    <property type="match status" value="1"/>
</dbReference>
<keyword evidence="3" id="KW-0597">Phosphoprotein</keyword>
<evidence type="ECO:0000313" key="11">
    <source>
        <dbReference type="Proteomes" id="UP000078428"/>
    </source>
</evidence>
<dbReference type="InterPro" id="IPR000700">
    <property type="entry name" value="PAS-assoc_C"/>
</dbReference>
<dbReference type="Proteomes" id="UP000078428">
    <property type="component" value="Unassembled WGS sequence"/>
</dbReference>
<dbReference type="SMART" id="SM00388">
    <property type="entry name" value="HisKA"/>
    <property type="match status" value="1"/>
</dbReference>
<dbReference type="Gene3D" id="2.10.70.100">
    <property type="match status" value="1"/>
</dbReference>
<dbReference type="FunFam" id="3.30.565.10:FF:000006">
    <property type="entry name" value="Sensor histidine kinase WalK"/>
    <property type="match status" value="1"/>
</dbReference>
<accession>A0A178MGN8</accession>
<organism evidence="10 11">
    <name type="scientific">Paramagnetospirillum marisnigri</name>
    <dbReference type="NCBI Taxonomy" id="1285242"/>
    <lineage>
        <taxon>Bacteria</taxon>
        <taxon>Pseudomonadati</taxon>
        <taxon>Pseudomonadota</taxon>
        <taxon>Alphaproteobacteria</taxon>
        <taxon>Rhodospirillales</taxon>
        <taxon>Magnetospirillaceae</taxon>
        <taxon>Paramagnetospirillum</taxon>
    </lineage>
</organism>
<evidence type="ECO:0000256" key="1">
    <source>
        <dbReference type="ARBA" id="ARBA00000085"/>
    </source>
</evidence>
<dbReference type="Pfam" id="PF00512">
    <property type="entry name" value="HisKA"/>
    <property type="match status" value="1"/>
</dbReference>
<dbReference type="Gene3D" id="3.30.565.10">
    <property type="entry name" value="Histidine kinase-like ATPase, C-terminal domain"/>
    <property type="match status" value="1"/>
</dbReference>
<keyword evidence="6" id="KW-0175">Coiled coil</keyword>